<comment type="similarity">
    <text evidence="2 9">Belongs to the gluconokinase GntK/GntV family.</text>
</comment>
<dbReference type="PANTHER" id="PTHR43442:SF3">
    <property type="entry name" value="GLUCONOKINASE-RELATED"/>
    <property type="match status" value="1"/>
</dbReference>
<dbReference type="Gene3D" id="3.40.50.300">
    <property type="entry name" value="P-loop containing nucleotide triphosphate hydrolases"/>
    <property type="match status" value="1"/>
</dbReference>
<dbReference type="Pfam" id="PF13671">
    <property type="entry name" value="AAA_33"/>
    <property type="match status" value="1"/>
</dbReference>
<accession>A0ABS5DSW6</accession>
<dbReference type="SUPFAM" id="SSF52540">
    <property type="entry name" value="P-loop containing nucleoside triphosphate hydrolases"/>
    <property type="match status" value="1"/>
</dbReference>
<evidence type="ECO:0000256" key="7">
    <source>
        <dbReference type="ARBA" id="ARBA00022840"/>
    </source>
</evidence>
<dbReference type="CDD" id="cd02021">
    <property type="entry name" value="GntK"/>
    <property type="match status" value="1"/>
</dbReference>
<keyword evidence="4 9" id="KW-0808">Transferase</keyword>
<dbReference type="EC" id="2.7.1.12" evidence="3 9"/>
<comment type="catalytic activity">
    <reaction evidence="8 9">
        <text>D-gluconate + ATP = 6-phospho-D-gluconate + ADP + H(+)</text>
        <dbReference type="Rhea" id="RHEA:19433"/>
        <dbReference type="ChEBI" id="CHEBI:15378"/>
        <dbReference type="ChEBI" id="CHEBI:18391"/>
        <dbReference type="ChEBI" id="CHEBI:30616"/>
        <dbReference type="ChEBI" id="CHEBI:58759"/>
        <dbReference type="ChEBI" id="CHEBI:456216"/>
        <dbReference type="EC" id="2.7.1.12"/>
    </reaction>
</comment>
<dbReference type="EMBL" id="JAGQDG010000001">
    <property type="protein sequence ID" value="MBQ0934239.1"/>
    <property type="molecule type" value="Genomic_DNA"/>
</dbReference>
<evidence type="ECO:0000256" key="3">
    <source>
        <dbReference type="ARBA" id="ARBA00012054"/>
    </source>
</evidence>
<evidence type="ECO:0000313" key="11">
    <source>
        <dbReference type="Proteomes" id="UP000672097"/>
    </source>
</evidence>
<dbReference type="NCBIfam" id="TIGR01313">
    <property type="entry name" value="therm_gnt_kin"/>
    <property type="match status" value="1"/>
</dbReference>
<sequence>MGVAGCGKSSLGAAVAVAAGATLIEGDDHHPHSNRLKMQQGMALTDADRAGWLDTLGALLAAQPQGQVLTCSALKRAYRQRLRAASPGLRFVFLDLSRDEAQRRVAARAQHFFSSSLVHSQFDTLERPEGEPGVLTLDATWPLMALTDLVHAWWLKETSDV</sequence>
<proteinExistence type="inferred from homology"/>
<evidence type="ECO:0000256" key="5">
    <source>
        <dbReference type="ARBA" id="ARBA00022741"/>
    </source>
</evidence>
<evidence type="ECO:0000256" key="6">
    <source>
        <dbReference type="ARBA" id="ARBA00022777"/>
    </source>
</evidence>
<protein>
    <recommendedName>
        <fullName evidence="3 9">Gluconokinase</fullName>
        <ecNumber evidence="3 9">2.7.1.12</ecNumber>
    </recommendedName>
</protein>
<reference evidence="10 11" key="1">
    <citation type="submission" date="2021-04" db="EMBL/GenBank/DDBJ databases">
        <title>The genome sequence of type strain Ideonella paludis KCTC 32238.</title>
        <authorList>
            <person name="Liu Y."/>
        </authorList>
    </citation>
    <scope>NUCLEOTIDE SEQUENCE [LARGE SCALE GENOMIC DNA]</scope>
    <source>
        <strain evidence="10 11">KCTC 32238</strain>
    </source>
</reference>
<evidence type="ECO:0000256" key="4">
    <source>
        <dbReference type="ARBA" id="ARBA00022679"/>
    </source>
</evidence>
<name>A0ABS5DSW6_9BURK</name>
<dbReference type="InterPro" id="IPR027417">
    <property type="entry name" value="P-loop_NTPase"/>
</dbReference>
<comment type="caution">
    <text evidence="10">The sequence shown here is derived from an EMBL/GenBank/DDBJ whole genome shotgun (WGS) entry which is preliminary data.</text>
</comment>
<dbReference type="Proteomes" id="UP000672097">
    <property type="component" value="Unassembled WGS sequence"/>
</dbReference>
<evidence type="ECO:0000256" key="9">
    <source>
        <dbReference type="RuleBase" id="RU363066"/>
    </source>
</evidence>
<keyword evidence="7 9" id="KW-0067">ATP-binding</keyword>
<evidence type="ECO:0000256" key="2">
    <source>
        <dbReference type="ARBA" id="ARBA00008420"/>
    </source>
</evidence>
<evidence type="ECO:0000313" key="10">
    <source>
        <dbReference type="EMBL" id="MBQ0934239.1"/>
    </source>
</evidence>
<keyword evidence="6 9" id="KW-0418">Kinase</keyword>
<evidence type="ECO:0000256" key="8">
    <source>
        <dbReference type="ARBA" id="ARBA00048090"/>
    </source>
</evidence>
<gene>
    <name evidence="10" type="ORF">KAK11_02785</name>
</gene>
<dbReference type="PANTHER" id="PTHR43442">
    <property type="entry name" value="GLUCONOKINASE-RELATED"/>
    <property type="match status" value="1"/>
</dbReference>
<keyword evidence="11" id="KW-1185">Reference proteome</keyword>
<dbReference type="InterPro" id="IPR006001">
    <property type="entry name" value="Therm_gnt_kin"/>
</dbReference>
<comment type="pathway">
    <text evidence="1">Carbohydrate acid metabolism.</text>
</comment>
<keyword evidence="5 9" id="KW-0547">Nucleotide-binding</keyword>
<dbReference type="RefSeq" id="WP_210806638.1">
    <property type="nucleotide sequence ID" value="NZ_JAGQDG010000001.1"/>
</dbReference>
<organism evidence="10 11">
    <name type="scientific">Ideonella paludis</name>
    <dbReference type="NCBI Taxonomy" id="1233411"/>
    <lineage>
        <taxon>Bacteria</taxon>
        <taxon>Pseudomonadati</taxon>
        <taxon>Pseudomonadota</taxon>
        <taxon>Betaproteobacteria</taxon>
        <taxon>Burkholderiales</taxon>
        <taxon>Sphaerotilaceae</taxon>
        <taxon>Ideonella</taxon>
    </lineage>
</organism>
<evidence type="ECO:0000256" key="1">
    <source>
        <dbReference type="ARBA" id="ARBA00004761"/>
    </source>
</evidence>